<keyword evidence="4" id="KW-1185">Reference proteome</keyword>
<dbReference type="Gene3D" id="2.50.20.10">
    <property type="entry name" value="Lipoprotein localisation LolA/LolB/LppX"/>
    <property type="match status" value="1"/>
</dbReference>
<accession>A0ABW2QI54</accession>
<proteinExistence type="predicted"/>
<feature type="chain" id="PRO_5047147427" evidence="2">
    <location>
        <begin position="21"/>
        <end position="189"/>
    </location>
</feature>
<feature type="signal peptide" evidence="2">
    <location>
        <begin position="1"/>
        <end position="20"/>
    </location>
</feature>
<name>A0ABW2QI54_9BURK</name>
<keyword evidence="1 2" id="KW-0732">Signal</keyword>
<sequence>MKRFGLVALLWLGFAGAAQAAYDIEQLMSDLASHKGGRARFVEKRHMAVLDKPVLSSGEMVYSPPDRLEKRTLLPKPETMVLDKDTLSMERDKRKLSINLQSRPEALAFVDSIRSTLSGNRHVLEQNYRLSLQGESGQWVLTLVPIEPAIAALLQRITVSGAQRQVRHIEYLQVDGDRSEISIDPIETP</sequence>
<dbReference type="CDD" id="cd16325">
    <property type="entry name" value="LolA"/>
    <property type="match status" value="1"/>
</dbReference>
<evidence type="ECO:0000256" key="1">
    <source>
        <dbReference type="ARBA" id="ARBA00022729"/>
    </source>
</evidence>
<dbReference type="InterPro" id="IPR029046">
    <property type="entry name" value="LolA/LolB/LppX"/>
</dbReference>
<protein>
    <submittedName>
        <fullName evidence="3">Outer membrane lipoprotein carrier protein LolA</fullName>
    </submittedName>
</protein>
<dbReference type="InterPro" id="IPR004564">
    <property type="entry name" value="OM_lipoprot_carrier_LolA-like"/>
</dbReference>
<dbReference type="SUPFAM" id="SSF89392">
    <property type="entry name" value="Prokaryotic lipoproteins and lipoprotein localization factors"/>
    <property type="match status" value="1"/>
</dbReference>
<organism evidence="3 4">
    <name type="scientific">Hydrogenophaga atypica</name>
    <dbReference type="NCBI Taxonomy" id="249409"/>
    <lineage>
        <taxon>Bacteria</taxon>
        <taxon>Pseudomonadati</taxon>
        <taxon>Pseudomonadota</taxon>
        <taxon>Betaproteobacteria</taxon>
        <taxon>Burkholderiales</taxon>
        <taxon>Comamonadaceae</taxon>
        <taxon>Hydrogenophaga</taxon>
    </lineage>
</organism>
<evidence type="ECO:0000256" key="2">
    <source>
        <dbReference type="SAM" id="SignalP"/>
    </source>
</evidence>
<comment type="caution">
    <text evidence="3">The sequence shown here is derived from an EMBL/GenBank/DDBJ whole genome shotgun (WGS) entry which is preliminary data.</text>
</comment>
<dbReference type="RefSeq" id="WP_382221638.1">
    <property type="nucleotide sequence ID" value="NZ_JBHTCA010000004.1"/>
</dbReference>
<dbReference type="Pfam" id="PF19574">
    <property type="entry name" value="LolA_3"/>
    <property type="match status" value="1"/>
</dbReference>
<evidence type="ECO:0000313" key="4">
    <source>
        <dbReference type="Proteomes" id="UP001596501"/>
    </source>
</evidence>
<evidence type="ECO:0000313" key="3">
    <source>
        <dbReference type="EMBL" id="MFC7408809.1"/>
    </source>
</evidence>
<reference evidence="4" key="1">
    <citation type="journal article" date="2019" name="Int. J. Syst. Evol. Microbiol.">
        <title>The Global Catalogue of Microorganisms (GCM) 10K type strain sequencing project: providing services to taxonomists for standard genome sequencing and annotation.</title>
        <authorList>
            <consortium name="The Broad Institute Genomics Platform"/>
            <consortium name="The Broad Institute Genome Sequencing Center for Infectious Disease"/>
            <person name="Wu L."/>
            <person name="Ma J."/>
        </authorList>
    </citation>
    <scope>NUCLEOTIDE SEQUENCE [LARGE SCALE GENOMIC DNA]</scope>
    <source>
        <strain evidence="4">CGMCC 1.12371</strain>
    </source>
</reference>
<keyword evidence="3" id="KW-0449">Lipoprotein</keyword>
<gene>
    <name evidence="3" type="ORF">ACFQPB_08045</name>
</gene>
<dbReference type="Proteomes" id="UP001596501">
    <property type="component" value="Unassembled WGS sequence"/>
</dbReference>
<dbReference type="EMBL" id="JBHTCA010000004">
    <property type="protein sequence ID" value="MFC7408809.1"/>
    <property type="molecule type" value="Genomic_DNA"/>
</dbReference>